<dbReference type="InterPro" id="IPR050767">
    <property type="entry name" value="Sel1_AlgK"/>
</dbReference>
<dbReference type="SMART" id="SM00671">
    <property type="entry name" value="SEL1"/>
    <property type="match status" value="7"/>
</dbReference>
<dbReference type="InterPro" id="IPR006597">
    <property type="entry name" value="Sel1-like"/>
</dbReference>
<sequence length="351" mass="38619">MPKRPDPRFPIPAPEKAEDYVLDLLGGIVRRRPLTGEEAMAQLIRLEEDARRGNPAAQTEFARRLLTDAPDSRKNRRALSLLRKAAARKLPEALHLLGVVMLRGQGLDADPAEGAKLLEEAAYLGSAGAAADLARLCRMGLGRPASDRDALYWYRIAGAKGHTASQREAGLMLRDGRGARADNDEAARWLRAAAQGRDPQAQYELARLHQRRGWAGADPEEAARWLTEAALSGVVEAQYRLGVHYWAGRGGRVDLREAVRWTCRAAENGSTQALTTLADFFLTGSALDMNRFNAYTLLKCAARLHDAGAATTLTALERMLTRSEKARATRLVMISKTPRVLVETLIPRQSR</sequence>
<evidence type="ECO:0000313" key="2">
    <source>
        <dbReference type="Proteomes" id="UP000005835"/>
    </source>
</evidence>
<dbReference type="eggNOG" id="COG0790">
    <property type="taxonomic scope" value="Bacteria"/>
</dbReference>
<dbReference type="SUPFAM" id="SSF81901">
    <property type="entry name" value="HCP-like"/>
    <property type="match status" value="2"/>
</dbReference>
<evidence type="ECO:0000313" key="1">
    <source>
        <dbReference type="EMBL" id="EKB32372.1"/>
    </source>
</evidence>
<dbReference type="HOGENOM" id="CLU_789683_0_0_4"/>
<dbReference type="RefSeq" id="WP_005432971.1">
    <property type="nucleotide sequence ID" value="NZ_JH815513.1"/>
</dbReference>
<dbReference type="PATRIC" id="fig|742823.3.peg.59"/>
<protein>
    <recommendedName>
        <fullName evidence="3">Sel1 repeat family protein</fullName>
    </recommendedName>
</protein>
<dbReference type="Pfam" id="PF08238">
    <property type="entry name" value="Sel1"/>
    <property type="match status" value="6"/>
</dbReference>
<proteinExistence type="predicted"/>
<dbReference type="STRING" id="742823.HMPREF9465_00055"/>
<dbReference type="AlphaFoldDB" id="K1JXG7"/>
<organism evidence="1 2">
    <name type="scientific">Sutterella wadsworthensis 2_1_59BFAA</name>
    <dbReference type="NCBI Taxonomy" id="742823"/>
    <lineage>
        <taxon>Bacteria</taxon>
        <taxon>Pseudomonadati</taxon>
        <taxon>Pseudomonadota</taxon>
        <taxon>Betaproteobacteria</taxon>
        <taxon>Burkholderiales</taxon>
        <taxon>Sutterellaceae</taxon>
        <taxon>Sutterella</taxon>
    </lineage>
</organism>
<reference evidence="1 2" key="1">
    <citation type="submission" date="2012-05" db="EMBL/GenBank/DDBJ databases">
        <title>The Genome Sequence of Sutterella wadsworthensis 2_1_59BFAA.</title>
        <authorList>
            <consortium name="The Broad Institute Genome Sequencing Platform"/>
            <person name="Earl A."/>
            <person name="Ward D."/>
            <person name="Feldgarden M."/>
            <person name="Gevers D."/>
            <person name="Daigneault M."/>
            <person name="Strauss J."/>
            <person name="Allen-Vercoe E."/>
            <person name="Walker B."/>
            <person name="Young S.K."/>
            <person name="Zeng Q."/>
            <person name="Gargeya S."/>
            <person name="Fitzgerald M."/>
            <person name="Haas B."/>
            <person name="Abouelleil A."/>
            <person name="Alvarado L."/>
            <person name="Arachchi H.M."/>
            <person name="Berlin A.M."/>
            <person name="Chapman S.B."/>
            <person name="Goldberg J."/>
            <person name="Griggs A."/>
            <person name="Gujja S."/>
            <person name="Hansen M."/>
            <person name="Howarth C."/>
            <person name="Imamovic A."/>
            <person name="Larimer J."/>
            <person name="McCowen C."/>
            <person name="Montmayeur A."/>
            <person name="Murphy C."/>
            <person name="Neiman D."/>
            <person name="Pearson M."/>
            <person name="Priest M."/>
            <person name="Roberts A."/>
            <person name="Saif S."/>
            <person name="Shea T."/>
            <person name="Sisk P."/>
            <person name="Sykes S."/>
            <person name="Wortman J."/>
            <person name="Nusbaum C."/>
            <person name="Birren B."/>
        </authorList>
    </citation>
    <scope>NUCLEOTIDE SEQUENCE [LARGE SCALE GENOMIC DNA]</scope>
    <source>
        <strain evidence="1 2">2_1_59BFAA</strain>
    </source>
</reference>
<name>K1JXG7_9BURK</name>
<comment type="caution">
    <text evidence="1">The sequence shown here is derived from an EMBL/GenBank/DDBJ whole genome shotgun (WGS) entry which is preliminary data.</text>
</comment>
<keyword evidence="2" id="KW-1185">Reference proteome</keyword>
<accession>K1JXG7</accession>
<dbReference type="Proteomes" id="UP000005835">
    <property type="component" value="Unassembled WGS sequence"/>
</dbReference>
<dbReference type="Gene3D" id="1.25.40.10">
    <property type="entry name" value="Tetratricopeptide repeat domain"/>
    <property type="match status" value="2"/>
</dbReference>
<dbReference type="EMBL" id="ADMG01000002">
    <property type="protein sequence ID" value="EKB32372.1"/>
    <property type="molecule type" value="Genomic_DNA"/>
</dbReference>
<gene>
    <name evidence="1" type="ORF">HMPREF9465_00055</name>
</gene>
<dbReference type="InterPro" id="IPR011990">
    <property type="entry name" value="TPR-like_helical_dom_sf"/>
</dbReference>
<dbReference type="PANTHER" id="PTHR11102">
    <property type="entry name" value="SEL-1-LIKE PROTEIN"/>
    <property type="match status" value="1"/>
</dbReference>
<evidence type="ECO:0008006" key="3">
    <source>
        <dbReference type="Google" id="ProtNLM"/>
    </source>
</evidence>
<dbReference type="OrthoDB" id="5365194at2"/>
<dbReference type="PANTHER" id="PTHR11102:SF160">
    <property type="entry name" value="ERAD-ASSOCIATED E3 UBIQUITIN-PROTEIN LIGASE COMPONENT HRD3"/>
    <property type="match status" value="1"/>
</dbReference>